<dbReference type="NCBIfam" id="TIGR01644">
    <property type="entry name" value="phage_P2_V"/>
    <property type="match status" value="1"/>
</dbReference>
<reference evidence="3 4" key="1">
    <citation type="journal article" date="2025" name="Int. J. Syst. Evol. Microbiol.">
        <title>Desulfovibrio falkowii sp. nov., Porphyromonas miyakawae sp. nov., Mediterraneibacter flintii sp. nov. and Owariibacterium komagatae gen. nov., sp. nov., isolated from human faeces.</title>
        <authorList>
            <person name="Hamaguchi T."/>
            <person name="Ohara M."/>
            <person name="Hisatomi A."/>
            <person name="Sekiguchi K."/>
            <person name="Takeda J.I."/>
            <person name="Ueyama J."/>
            <person name="Ito M."/>
            <person name="Nishiwaki H."/>
            <person name="Ogi T."/>
            <person name="Hirayama M."/>
            <person name="Ohkuma M."/>
            <person name="Sakamoto M."/>
            <person name="Ohno K."/>
        </authorList>
    </citation>
    <scope>NUCLEOTIDE SEQUENCE [LARGE SCALE GENOMIC DNA]</scope>
    <source>
        <strain evidence="3 4">13CB8C</strain>
    </source>
</reference>
<name>A0ABQ0EAB8_9BACT</name>
<accession>A0ABQ0EAB8</accession>
<dbReference type="InterPro" id="IPR014462">
    <property type="entry name" value="Phage_Mu_Gp45"/>
</dbReference>
<dbReference type="PIRSF" id="PIRSF012337">
    <property type="entry name" value="gp45"/>
    <property type="match status" value="1"/>
</dbReference>
<proteinExistence type="predicted"/>
<dbReference type="Proteomes" id="UP001628192">
    <property type="component" value="Unassembled WGS sequence"/>
</dbReference>
<dbReference type="InterPro" id="IPR053861">
    <property type="entry name" value="Phage_Mu_Gp45_N"/>
</dbReference>
<dbReference type="Pfam" id="PF06890">
    <property type="entry name" value="Phage_Mu_Gp45"/>
    <property type="match status" value="1"/>
</dbReference>
<dbReference type="InterPro" id="IPR013046">
    <property type="entry name" value="GpV/Gp45"/>
</dbReference>
<keyword evidence="4" id="KW-1185">Reference proteome</keyword>
<evidence type="ECO:0000313" key="4">
    <source>
        <dbReference type="Proteomes" id="UP001628192"/>
    </source>
</evidence>
<protein>
    <submittedName>
        <fullName evidence="3">Phage baseplate assembly protein V</fullName>
    </submittedName>
</protein>
<dbReference type="InterPro" id="IPR044033">
    <property type="entry name" value="GpV-like_apex"/>
</dbReference>
<evidence type="ECO:0000313" key="3">
    <source>
        <dbReference type="EMBL" id="GAB1254594.1"/>
    </source>
</evidence>
<feature type="region of interest" description="Disordered" evidence="1">
    <location>
        <begin position="178"/>
        <end position="215"/>
    </location>
</feature>
<dbReference type="Pfam" id="PF18946">
    <property type="entry name" value="Apex"/>
    <property type="match status" value="1"/>
</dbReference>
<feature type="domain" description="Bacteriophage Mu Gp45 N-terminal" evidence="2">
    <location>
        <begin position="24"/>
        <end position="90"/>
    </location>
</feature>
<comment type="caution">
    <text evidence="3">The sequence shown here is derived from an EMBL/GenBank/DDBJ whole genome shotgun (WGS) entry which is preliminary data.</text>
</comment>
<evidence type="ECO:0000259" key="2">
    <source>
        <dbReference type="Pfam" id="PF06890"/>
    </source>
</evidence>
<sequence>MPSITDMIDARIARFMRALRLPFRARLSALNGDPALQMAQGKGLAGEQLQAVEVLQQFGFSSGIPADSQLIVLPLAGRSSASVVIATEHGAYRLKVGPGEARMYSQEGAYVHIKAGRIVDIDCDNLNINVKEQAKITAGNGVIIDTPQTTITGNLTATGEKGDTVEMTANVNVKGDIAQDGSMTSTGDHTAGGISLTEHTHRGVQPGSGNTGQPQ</sequence>
<organism evidence="3 4">
    <name type="scientific">Desulfovibrio falkowii</name>
    <dbReference type="NCBI Taxonomy" id="3136602"/>
    <lineage>
        <taxon>Bacteria</taxon>
        <taxon>Pseudomonadati</taxon>
        <taxon>Thermodesulfobacteriota</taxon>
        <taxon>Desulfovibrionia</taxon>
        <taxon>Desulfovibrionales</taxon>
        <taxon>Desulfovibrionaceae</taxon>
        <taxon>Desulfovibrio</taxon>
    </lineage>
</organism>
<gene>
    <name evidence="3" type="ORF">Defa_20810</name>
</gene>
<dbReference type="EMBL" id="BAAFSG010000001">
    <property type="protein sequence ID" value="GAB1254594.1"/>
    <property type="molecule type" value="Genomic_DNA"/>
</dbReference>
<dbReference type="RefSeq" id="WP_407844852.1">
    <property type="nucleotide sequence ID" value="NZ_BAAFSG010000001.1"/>
</dbReference>
<evidence type="ECO:0000256" key="1">
    <source>
        <dbReference type="SAM" id="MobiDB-lite"/>
    </source>
</evidence>